<keyword evidence="10" id="KW-1185">Reference proteome</keyword>
<dbReference type="GO" id="GO:0009279">
    <property type="term" value="C:cell outer membrane"/>
    <property type="evidence" value="ECO:0007669"/>
    <property type="project" value="UniProtKB-SubCell"/>
</dbReference>
<feature type="domain" description="SusD-like N-terminal" evidence="8">
    <location>
        <begin position="23"/>
        <end position="221"/>
    </location>
</feature>
<feature type="domain" description="RagB/SusD" evidence="7">
    <location>
        <begin position="314"/>
        <end position="470"/>
    </location>
</feature>
<dbReference type="EMBL" id="QOWE01000005">
    <property type="protein sequence ID" value="RCR70323.1"/>
    <property type="molecule type" value="Genomic_DNA"/>
</dbReference>
<comment type="caution">
    <text evidence="9">The sequence shown here is derived from an EMBL/GenBank/DDBJ whole genome shotgun (WGS) entry which is preliminary data.</text>
</comment>
<keyword evidence="5" id="KW-0998">Cell outer membrane</keyword>
<dbReference type="AlphaFoldDB" id="A0A368JUP5"/>
<evidence type="ECO:0000256" key="5">
    <source>
        <dbReference type="ARBA" id="ARBA00023237"/>
    </source>
</evidence>
<accession>A0A368JUP5</accession>
<evidence type="ECO:0000313" key="10">
    <source>
        <dbReference type="Proteomes" id="UP000253383"/>
    </source>
</evidence>
<dbReference type="Proteomes" id="UP000253383">
    <property type="component" value="Unassembled WGS sequence"/>
</dbReference>
<reference evidence="9 10" key="1">
    <citation type="submission" date="2018-07" db="EMBL/GenBank/DDBJ databases">
        <title>Genome analysis of Larkinella rosea.</title>
        <authorList>
            <person name="Zhou Z."/>
            <person name="Wang G."/>
        </authorList>
    </citation>
    <scope>NUCLEOTIDE SEQUENCE [LARGE SCALE GENOMIC DNA]</scope>
    <source>
        <strain evidence="10">zzj9</strain>
    </source>
</reference>
<evidence type="ECO:0000256" key="4">
    <source>
        <dbReference type="ARBA" id="ARBA00023136"/>
    </source>
</evidence>
<dbReference type="InterPro" id="IPR012944">
    <property type="entry name" value="SusD_RagB_dom"/>
</dbReference>
<protein>
    <submittedName>
        <fullName evidence="9">RagB/SusD family nutrient uptake outer membrane protein</fullName>
    </submittedName>
</protein>
<dbReference type="InterPro" id="IPR011990">
    <property type="entry name" value="TPR-like_helical_dom_sf"/>
</dbReference>
<dbReference type="Pfam" id="PF07980">
    <property type="entry name" value="SusD_RagB"/>
    <property type="match status" value="1"/>
</dbReference>
<evidence type="ECO:0000256" key="6">
    <source>
        <dbReference type="SAM" id="SignalP"/>
    </source>
</evidence>
<evidence type="ECO:0000256" key="3">
    <source>
        <dbReference type="ARBA" id="ARBA00022729"/>
    </source>
</evidence>
<dbReference type="SUPFAM" id="SSF48452">
    <property type="entry name" value="TPR-like"/>
    <property type="match status" value="1"/>
</dbReference>
<keyword evidence="3 6" id="KW-0732">Signal</keyword>
<evidence type="ECO:0000259" key="7">
    <source>
        <dbReference type="Pfam" id="PF07980"/>
    </source>
</evidence>
<feature type="chain" id="PRO_5016562363" evidence="6">
    <location>
        <begin position="25"/>
        <end position="470"/>
    </location>
</feature>
<proteinExistence type="inferred from homology"/>
<dbReference type="CDD" id="cd08977">
    <property type="entry name" value="SusD"/>
    <property type="match status" value="1"/>
</dbReference>
<evidence type="ECO:0000259" key="8">
    <source>
        <dbReference type="Pfam" id="PF14322"/>
    </source>
</evidence>
<dbReference type="InterPro" id="IPR033985">
    <property type="entry name" value="SusD-like_N"/>
</dbReference>
<evidence type="ECO:0000256" key="2">
    <source>
        <dbReference type="ARBA" id="ARBA00006275"/>
    </source>
</evidence>
<comment type="similarity">
    <text evidence="2">Belongs to the SusD family.</text>
</comment>
<keyword evidence="4" id="KW-0472">Membrane</keyword>
<feature type="signal peptide" evidence="6">
    <location>
        <begin position="1"/>
        <end position="24"/>
    </location>
</feature>
<name>A0A368JUP5_9BACT</name>
<organism evidence="9 10">
    <name type="scientific">Larkinella punicea</name>
    <dbReference type="NCBI Taxonomy" id="2315727"/>
    <lineage>
        <taxon>Bacteria</taxon>
        <taxon>Pseudomonadati</taxon>
        <taxon>Bacteroidota</taxon>
        <taxon>Cytophagia</taxon>
        <taxon>Cytophagales</taxon>
        <taxon>Spirosomataceae</taxon>
        <taxon>Larkinella</taxon>
    </lineage>
</organism>
<dbReference type="OrthoDB" id="691907at2"/>
<dbReference type="PROSITE" id="PS51257">
    <property type="entry name" value="PROKAR_LIPOPROTEIN"/>
    <property type="match status" value="1"/>
</dbReference>
<sequence>MKKKLSTLPVLVLSVWLGSSCQFLDENPQDFLAPANFYKTEADAIAAVNAVYSHLSTGAYYGGGAWRMGDLASDLLDDGAVSRTETLELNTYTVASTNAVLADFWQRLYVAVNQANAAIGRVPGTTMDATRKARLVAEVRFLRALFYFDLVKAFGDVPLVLEETTSLNALSVVRRPAAEIYTQIIQDLQEAEKGLPASYAAADLGRVTKGAAQSLLAKVYLFNRDFAAAAQKAQEVVQSNTYSLVPNYADLWPAEKENGPEHIFSVQYKAGVVGSGFNETFGVRGGKTPITGGSGAFVKKSFISSFETGDLRKDISIKDSYTFSDSSKATFQPHVWKYFNPNGTTPSNTDTNWPVIRYADLLLILAEARNEVAGPTPDAYAPINQVRSRSKLKALPTGLTKEQFRDAVLQERGWELCFEGHRRYDLIRMNKLREAMQKVAITTTVPKHNLYPIPQRELDTNRELQQNTGY</sequence>
<gene>
    <name evidence="9" type="ORF">DUE52_08145</name>
</gene>
<evidence type="ECO:0000256" key="1">
    <source>
        <dbReference type="ARBA" id="ARBA00004442"/>
    </source>
</evidence>
<dbReference type="RefSeq" id="WP_114405489.1">
    <property type="nucleotide sequence ID" value="NZ_QOWE01000005.1"/>
</dbReference>
<dbReference type="Gene3D" id="1.25.40.390">
    <property type="match status" value="1"/>
</dbReference>
<dbReference type="Pfam" id="PF14322">
    <property type="entry name" value="SusD-like_3"/>
    <property type="match status" value="1"/>
</dbReference>
<evidence type="ECO:0000313" key="9">
    <source>
        <dbReference type="EMBL" id="RCR70323.1"/>
    </source>
</evidence>
<comment type="subcellular location">
    <subcellularLocation>
        <location evidence="1">Cell outer membrane</location>
    </subcellularLocation>
</comment>